<dbReference type="GO" id="GO:0043565">
    <property type="term" value="F:sequence-specific DNA binding"/>
    <property type="evidence" value="ECO:0007669"/>
    <property type="project" value="TreeGrafter"/>
</dbReference>
<dbReference type="InterPro" id="IPR029063">
    <property type="entry name" value="SAM-dependent_MTases_sf"/>
</dbReference>
<keyword evidence="4 8" id="KW-0808">Transferase</keyword>
<dbReference type="AlphaFoldDB" id="A0A068Z3R3"/>
<evidence type="ECO:0000256" key="5">
    <source>
        <dbReference type="ARBA" id="ARBA00022691"/>
    </source>
</evidence>
<feature type="binding site" evidence="7">
    <location>
        <position position="191"/>
    </location>
    <ligand>
        <name>S-adenosyl-L-methionine</name>
        <dbReference type="ChEBI" id="CHEBI:59789"/>
    </ligand>
</feature>
<dbReference type="REBASE" id="93239">
    <property type="entry name" value="M.Ssy23ORF50155P"/>
</dbReference>
<dbReference type="Proteomes" id="UP000042738">
    <property type="component" value="Chromosome"/>
</dbReference>
<dbReference type="GO" id="GO:0009007">
    <property type="term" value="F:site-specific DNA-methyltransferase (adenine-specific) activity"/>
    <property type="evidence" value="ECO:0007669"/>
    <property type="project" value="UniProtKB-UniRule"/>
</dbReference>
<dbReference type="PROSITE" id="PS00092">
    <property type="entry name" value="N6_MTASE"/>
    <property type="match status" value="1"/>
</dbReference>
<organism evidence="9 10">
    <name type="scientific">Serratia symbiotica</name>
    <dbReference type="NCBI Taxonomy" id="138074"/>
    <lineage>
        <taxon>Bacteria</taxon>
        <taxon>Pseudomonadati</taxon>
        <taxon>Pseudomonadota</taxon>
        <taxon>Gammaproteobacteria</taxon>
        <taxon>Enterobacterales</taxon>
        <taxon>Yersiniaceae</taxon>
        <taxon>Serratia</taxon>
    </lineage>
</organism>
<feature type="binding site" evidence="7">
    <location>
        <position position="12"/>
    </location>
    <ligand>
        <name>S-adenosyl-L-methionine</name>
        <dbReference type="ChEBI" id="CHEBI:59789"/>
    </ligand>
</feature>
<dbReference type="PRINTS" id="PR00505">
    <property type="entry name" value="D12N6MTFRASE"/>
</dbReference>
<dbReference type="EC" id="2.1.1.72" evidence="2 8"/>
<dbReference type="GO" id="GO:0006298">
    <property type="term" value="P:mismatch repair"/>
    <property type="evidence" value="ECO:0007669"/>
    <property type="project" value="TreeGrafter"/>
</dbReference>
<dbReference type="GO" id="GO:0032259">
    <property type="term" value="P:methylation"/>
    <property type="evidence" value="ECO:0007669"/>
    <property type="project" value="UniProtKB-KW"/>
</dbReference>
<dbReference type="Gene3D" id="3.40.50.150">
    <property type="entry name" value="Vaccinia Virus protein VP39"/>
    <property type="match status" value="1"/>
</dbReference>
<dbReference type="PIRSF" id="PIRSF000398">
    <property type="entry name" value="M_m6A_EcoRV"/>
    <property type="match status" value="1"/>
</dbReference>
<dbReference type="PANTHER" id="PTHR30481">
    <property type="entry name" value="DNA ADENINE METHYLASE"/>
    <property type="match status" value="1"/>
</dbReference>
<reference evidence="9 10" key="1">
    <citation type="journal article" date="2014" name="Genome Announc.">
        <title>Whole-Genome Sequence of Serratia symbiotica Strain CWBI-2.3T, a Free-Living Symbiont of the Black Bean Aphid Aphis fabae.</title>
        <authorList>
            <person name="Foray V."/>
            <person name="Grigorescu A.S."/>
            <person name="Sabri A."/>
            <person name="Haubruge E."/>
            <person name="Lognay G."/>
            <person name="Francis F."/>
            <person name="Fauconnier M.L."/>
            <person name="Hance T."/>
            <person name="Thonart P."/>
        </authorList>
    </citation>
    <scope>NUCLEOTIDE SEQUENCE [LARGE SCALE GENOMIC DNA]</scope>
    <source>
        <strain evidence="9">CWBI-2.3</strain>
    </source>
</reference>
<keyword evidence="3 8" id="KW-0489">Methyltransferase</keyword>
<gene>
    <name evidence="9" type="ORF">SYMBAF_07150</name>
</gene>
<comment type="similarity">
    <text evidence="1 8">Belongs to the N(4)/N(6)-methyltransferase family.</text>
</comment>
<evidence type="ECO:0000256" key="7">
    <source>
        <dbReference type="PIRSR" id="PIRSR000398-1"/>
    </source>
</evidence>
<dbReference type="GO" id="GO:1904047">
    <property type="term" value="F:S-adenosyl-L-methionine binding"/>
    <property type="evidence" value="ECO:0007669"/>
    <property type="project" value="TreeGrafter"/>
</dbReference>
<evidence type="ECO:0000256" key="1">
    <source>
        <dbReference type="ARBA" id="ARBA00006594"/>
    </source>
</evidence>
<dbReference type="Pfam" id="PF02086">
    <property type="entry name" value="MethyltransfD12"/>
    <property type="match status" value="1"/>
</dbReference>
<dbReference type="InterPro" id="IPR023095">
    <property type="entry name" value="Ade_MeTrfase_dom_2"/>
</dbReference>
<evidence type="ECO:0000256" key="2">
    <source>
        <dbReference type="ARBA" id="ARBA00011900"/>
    </source>
</evidence>
<dbReference type="STRING" id="138074.SYMBAF_50155"/>
<keyword evidence="5 8" id="KW-0949">S-adenosyl-L-methionine</keyword>
<dbReference type="RefSeq" id="WP_052447818.1">
    <property type="nucleotide sequence ID" value="NZ_CP050855.1"/>
</dbReference>
<dbReference type="GeneID" id="93736291"/>
<accession>A0A068Z3R3</accession>
<evidence type="ECO:0000256" key="8">
    <source>
        <dbReference type="RuleBase" id="RU361257"/>
    </source>
</evidence>
<evidence type="ECO:0000256" key="6">
    <source>
        <dbReference type="ARBA" id="ARBA00047942"/>
    </source>
</evidence>
<dbReference type="GO" id="GO:0009307">
    <property type="term" value="P:DNA restriction-modification system"/>
    <property type="evidence" value="ECO:0007669"/>
    <property type="project" value="InterPro"/>
</dbReference>
<dbReference type="REBASE" id="439023">
    <property type="entry name" value="M1.Ssy23ORF7150P"/>
</dbReference>
<name>A0A068Z3R3_9GAMM</name>
<dbReference type="PANTHER" id="PTHR30481:SF3">
    <property type="entry name" value="DNA ADENINE METHYLASE"/>
    <property type="match status" value="1"/>
</dbReference>
<feature type="binding site" evidence="7">
    <location>
        <position position="52"/>
    </location>
    <ligand>
        <name>S-adenosyl-L-methionine</name>
        <dbReference type="ChEBI" id="CHEBI:59789"/>
    </ligand>
</feature>
<dbReference type="InterPro" id="IPR012327">
    <property type="entry name" value="MeTrfase_D12"/>
</dbReference>
<dbReference type="InterPro" id="IPR012263">
    <property type="entry name" value="M_m6A_EcoRV"/>
</dbReference>
<dbReference type="Gene3D" id="1.10.1020.10">
    <property type="entry name" value="Adenine-specific Methyltransferase, Domain 2"/>
    <property type="match status" value="1"/>
</dbReference>
<proteinExistence type="inferred from homology"/>
<comment type="catalytic activity">
    <reaction evidence="6 8">
        <text>a 2'-deoxyadenosine in DNA + S-adenosyl-L-methionine = an N(6)-methyl-2'-deoxyadenosine in DNA + S-adenosyl-L-homocysteine + H(+)</text>
        <dbReference type="Rhea" id="RHEA:15197"/>
        <dbReference type="Rhea" id="RHEA-COMP:12418"/>
        <dbReference type="Rhea" id="RHEA-COMP:12419"/>
        <dbReference type="ChEBI" id="CHEBI:15378"/>
        <dbReference type="ChEBI" id="CHEBI:57856"/>
        <dbReference type="ChEBI" id="CHEBI:59789"/>
        <dbReference type="ChEBI" id="CHEBI:90615"/>
        <dbReference type="ChEBI" id="CHEBI:90616"/>
        <dbReference type="EC" id="2.1.1.72"/>
    </reaction>
</comment>
<evidence type="ECO:0000313" key="10">
    <source>
        <dbReference type="Proteomes" id="UP000042738"/>
    </source>
</evidence>
<dbReference type="SUPFAM" id="SSF53335">
    <property type="entry name" value="S-adenosyl-L-methionine-dependent methyltransferases"/>
    <property type="match status" value="1"/>
</dbReference>
<evidence type="ECO:0000256" key="3">
    <source>
        <dbReference type="ARBA" id="ARBA00022603"/>
    </source>
</evidence>
<feature type="binding site" evidence="7">
    <location>
        <position position="8"/>
    </location>
    <ligand>
        <name>S-adenosyl-L-methionine</name>
        <dbReference type="ChEBI" id="CHEBI:59789"/>
    </ligand>
</feature>
<evidence type="ECO:0000256" key="4">
    <source>
        <dbReference type="ARBA" id="ARBA00022679"/>
    </source>
</evidence>
<protein>
    <recommendedName>
        <fullName evidence="2 8">Site-specific DNA-methyltransferase (adenine-specific)</fullName>
        <ecNumber evidence="2 8">2.1.1.72</ecNumber>
    </recommendedName>
</protein>
<dbReference type="EMBL" id="CP050855">
    <property type="protein sequence ID" value="QLH62765.1"/>
    <property type="molecule type" value="Genomic_DNA"/>
</dbReference>
<evidence type="ECO:0000313" key="9">
    <source>
        <dbReference type="EMBL" id="QLH62765.1"/>
    </source>
</evidence>
<dbReference type="InterPro" id="IPR002052">
    <property type="entry name" value="DNA_methylase_N6_adenine_CS"/>
</dbReference>
<sequence>MIRPFIKWAGGKSRVLPDLLPHLPKADCLIEPFVGGASVFLATEYRRYVLADINPDLINLYRCVTSYMDLVIETAQEIFEKFNDAEGYGKIRTAFNTQRRSTRKCAHTLENIGRAAQFLYLNRHCYNGVCRYSKKTGFNVPFGKYKSVYFPDNEIRLFAEKANDTKAIFLCVPFERSLQVVTGGDVLVYCDPPYLPASDTANFTQYHTEPFTESHHRQLAADLLEVNRKYGVPVVISNSDTETTREIYHRFRLHEINVQRSVSTDTSNRQRAKEVIGTLGLSILDEYQADCGICESCGQCAEGA</sequence>
<dbReference type="NCBIfam" id="TIGR00571">
    <property type="entry name" value="dam"/>
    <property type="match status" value="1"/>
</dbReference>